<protein>
    <submittedName>
        <fullName evidence="1">Uncharacterized protein</fullName>
    </submittedName>
</protein>
<keyword evidence="2" id="KW-1185">Reference proteome</keyword>
<proteinExistence type="predicted"/>
<evidence type="ECO:0000313" key="1">
    <source>
        <dbReference type="EMBL" id="TCW31439.1"/>
    </source>
</evidence>
<dbReference type="RefSeq" id="WP_165922737.1">
    <property type="nucleotide sequence ID" value="NZ_SMDA01000005.1"/>
</dbReference>
<dbReference type="Proteomes" id="UP000294801">
    <property type="component" value="Unassembled WGS sequence"/>
</dbReference>
<organism evidence="1 2">
    <name type="scientific">Gulbenkiania mobilis</name>
    <dbReference type="NCBI Taxonomy" id="397457"/>
    <lineage>
        <taxon>Bacteria</taxon>
        <taxon>Pseudomonadati</taxon>
        <taxon>Pseudomonadota</taxon>
        <taxon>Betaproteobacteria</taxon>
        <taxon>Neisseriales</taxon>
        <taxon>Chromobacteriaceae</taxon>
        <taxon>Gulbenkiania</taxon>
    </lineage>
</organism>
<reference evidence="1 2" key="1">
    <citation type="submission" date="2019-03" db="EMBL/GenBank/DDBJ databases">
        <title>Genomic Encyclopedia of Type Strains, Phase IV (KMG-IV): sequencing the most valuable type-strain genomes for metagenomic binning, comparative biology and taxonomic classification.</title>
        <authorList>
            <person name="Goeker M."/>
        </authorList>
    </citation>
    <scope>NUCLEOTIDE SEQUENCE [LARGE SCALE GENOMIC DNA]</scope>
    <source>
        <strain evidence="1 2">DSM 18507</strain>
    </source>
</reference>
<evidence type="ECO:0000313" key="2">
    <source>
        <dbReference type="Proteomes" id="UP000294801"/>
    </source>
</evidence>
<name>A0ABY2CW45_GULMO</name>
<comment type="caution">
    <text evidence="1">The sequence shown here is derived from an EMBL/GenBank/DDBJ whole genome shotgun (WGS) entry which is preliminary data.</text>
</comment>
<gene>
    <name evidence="1" type="ORF">EV669_105140</name>
</gene>
<sequence length="74" mass="8107">MSTLVDRINKGMTTEQDARLVDRVLHRAAAYEIALRRIAVHGAGDAAMLATRVLCDPEFAYEPAAEAYDACRNA</sequence>
<accession>A0ABY2CW45</accession>
<dbReference type="EMBL" id="SMDA01000005">
    <property type="protein sequence ID" value="TCW31439.1"/>
    <property type="molecule type" value="Genomic_DNA"/>
</dbReference>